<reference evidence="2 3" key="1">
    <citation type="submission" date="2017-01" db="EMBL/GenBank/DDBJ databases">
        <title>Genome analysis of Paenibacillus selenitrireducens ES3-24.</title>
        <authorList>
            <person name="Xu D."/>
            <person name="Yao R."/>
            <person name="Zheng S."/>
        </authorList>
    </citation>
    <scope>NUCLEOTIDE SEQUENCE [LARGE SCALE GENOMIC DNA]</scope>
    <source>
        <strain evidence="2 3">ES3-24</strain>
    </source>
</reference>
<name>A0A1T2X382_9BACL</name>
<evidence type="ECO:0000313" key="3">
    <source>
        <dbReference type="Proteomes" id="UP000190188"/>
    </source>
</evidence>
<feature type="chain" id="PRO_5012571942" evidence="1">
    <location>
        <begin position="22"/>
        <end position="120"/>
    </location>
</feature>
<dbReference type="RefSeq" id="WP_078501821.1">
    <property type="nucleotide sequence ID" value="NZ_MSZX01000011.1"/>
</dbReference>
<dbReference type="STRING" id="1324314.BVG16_24425"/>
<evidence type="ECO:0000313" key="2">
    <source>
        <dbReference type="EMBL" id="OPA74275.1"/>
    </source>
</evidence>
<feature type="signal peptide" evidence="1">
    <location>
        <begin position="1"/>
        <end position="21"/>
    </location>
</feature>
<proteinExistence type="predicted"/>
<evidence type="ECO:0000256" key="1">
    <source>
        <dbReference type="SAM" id="SignalP"/>
    </source>
</evidence>
<accession>A0A1T2X382</accession>
<protein>
    <submittedName>
        <fullName evidence="2">Uncharacterized protein</fullName>
    </submittedName>
</protein>
<sequence length="120" mass="13467">MRKLMILILVVICCACSNTKSDSTTATPLISEQKTAHSIPFPLIKWNHHIYRITTENVTDIELEIGEIEYQSMNEERETPDNFSTSYPAGTKLYKILDIDTSEAIAIQEDAGTYVKAVAN</sequence>
<dbReference type="OrthoDB" id="2621021at2"/>
<dbReference type="AlphaFoldDB" id="A0A1T2X382"/>
<dbReference type="Proteomes" id="UP000190188">
    <property type="component" value="Unassembled WGS sequence"/>
</dbReference>
<keyword evidence="1" id="KW-0732">Signal</keyword>
<keyword evidence="3" id="KW-1185">Reference proteome</keyword>
<organism evidence="2 3">
    <name type="scientific">Paenibacillus selenitireducens</name>
    <dbReference type="NCBI Taxonomy" id="1324314"/>
    <lineage>
        <taxon>Bacteria</taxon>
        <taxon>Bacillati</taxon>
        <taxon>Bacillota</taxon>
        <taxon>Bacilli</taxon>
        <taxon>Bacillales</taxon>
        <taxon>Paenibacillaceae</taxon>
        <taxon>Paenibacillus</taxon>
    </lineage>
</organism>
<gene>
    <name evidence="2" type="ORF">BVG16_24425</name>
</gene>
<comment type="caution">
    <text evidence="2">The sequence shown here is derived from an EMBL/GenBank/DDBJ whole genome shotgun (WGS) entry which is preliminary data.</text>
</comment>
<dbReference type="EMBL" id="MSZX01000011">
    <property type="protein sequence ID" value="OPA74275.1"/>
    <property type="molecule type" value="Genomic_DNA"/>
</dbReference>